<evidence type="ECO:0000256" key="3">
    <source>
        <dbReference type="ARBA" id="ARBA00023015"/>
    </source>
</evidence>
<dbReference type="NCBIfam" id="NF003995">
    <property type="entry name" value="PRK05472.2-4"/>
    <property type="match status" value="1"/>
</dbReference>
<feature type="binding site" evidence="7">
    <location>
        <begin position="89"/>
        <end position="94"/>
    </location>
    <ligand>
        <name>NAD(+)</name>
        <dbReference type="ChEBI" id="CHEBI:57540"/>
    </ligand>
</feature>
<comment type="function">
    <text evidence="7">Modulates transcription in response to changes in cellular NADH/NAD(+) redox state.</text>
</comment>
<dbReference type="Proteomes" id="UP000035159">
    <property type="component" value="Chromosome"/>
</dbReference>
<proteinExistence type="inferred from homology"/>
<dbReference type="KEGG" id="kpf:IX53_03035"/>
<evidence type="ECO:0000256" key="7">
    <source>
        <dbReference type="HAMAP-Rule" id="MF_01131"/>
    </source>
</evidence>
<dbReference type="InterPro" id="IPR036388">
    <property type="entry name" value="WH-like_DNA-bd_sf"/>
</dbReference>
<evidence type="ECO:0000256" key="5">
    <source>
        <dbReference type="ARBA" id="ARBA00023125"/>
    </source>
</evidence>
<evidence type="ECO:0000256" key="2">
    <source>
        <dbReference type="ARBA" id="ARBA00022491"/>
    </source>
</evidence>
<dbReference type="NCBIfam" id="NF003996">
    <property type="entry name" value="PRK05472.2-5"/>
    <property type="match status" value="1"/>
</dbReference>
<dbReference type="PANTHER" id="PTHR35786:SF1">
    <property type="entry name" value="REDOX-SENSING TRANSCRIPTIONAL REPRESSOR REX 1"/>
    <property type="match status" value="1"/>
</dbReference>
<dbReference type="SMART" id="SM00881">
    <property type="entry name" value="CoA_binding"/>
    <property type="match status" value="1"/>
</dbReference>
<dbReference type="NCBIfam" id="NF003994">
    <property type="entry name" value="PRK05472.2-3"/>
    <property type="match status" value="1"/>
</dbReference>
<gene>
    <name evidence="7" type="primary">rex</name>
    <name evidence="9" type="ORF">IX53_03035</name>
</gene>
<dbReference type="InterPro" id="IPR036291">
    <property type="entry name" value="NAD(P)-bd_dom_sf"/>
</dbReference>
<reference evidence="9 10" key="1">
    <citation type="submission" date="2015-04" db="EMBL/GenBank/DDBJ databases">
        <title>Complete Genome Sequence of Kosmotoga pacifica SLHLJ1.</title>
        <authorList>
            <person name="Jiang L.J."/>
            <person name="Shao Z.Z."/>
            <person name="Jebbar M."/>
        </authorList>
    </citation>
    <scope>NUCLEOTIDE SEQUENCE [LARGE SCALE GENOMIC DNA]</scope>
    <source>
        <strain evidence="9 10">SLHLJ1</strain>
    </source>
</reference>
<evidence type="ECO:0000313" key="9">
    <source>
        <dbReference type="EMBL" id="AKI96965.1"/>
    </source>
</evidence>
<dbReference type="GO" id="GO:0003677">
    <property type="term" value="F:DNA binding"/>
    <property type="evidence" value="ECO:0007669"/>
    <property type="project" value="UniProtKB-UniRule"/>
</dbReference>
<feature type="domain" description="CoA-binding" evidence="8">
    <location>
        <begin position="78"/>
        <end position="180"/>
    </location>
</feature>
<dbReference type="PANTHER" id="PTHR35786">
    <property type="entry name" value="REDOX-SENSING TRANSCRIPTIONAL REPRESSOR REX"/>
    <property type="match status" value="1"/>
</dbReference>
<accession>A0A0G2Z5U1</accession>
<dbReference type="Pfam" id="PF06971">
    <property type="entry name" value="Put_DNA-bind_N"/>
    <property type="match status" value="1"/>
</dbReference>
<keyword evidence="6 7" id="KW-0804">Transcription</keyword>
<comment type="subcellular location">
    <subcellularLocation>
        <location evidence="7">Cytoplasm</location>
    </subcellularLocation>
</comment>
<sequence>MEGKIPKPTIKRLAVYYRCLENLIKSGKETVSSQELGTYLNIKASQVRKDLSYFGEFGKRGIGYQTRRLLDGIAEILGIKRTWNVCIVGAGNLGIALANYPGLSKGGYHVKVIFDNNPAKIGMKLQNGLIVEDLKNFEKVTKEKEIHIGVITVPAESAQQVADIMLSSGIKGIINFAPVKLSIPKKIPVEEIDISLTFRALSFQISTQKNQ</sequence>
<dbReference type="NCBIfam" id="NF003989">
    <property type="entry name" value="PRK05472.1-3"/>
    <property type="match status" value="1"/>
</dbReference>
<dbReference type="GO" id="GO:0005737">
    <property type="term" value="C:cytoplasm"/>
    <property type="evidence" value="ECO:0007669"/>
    <property type="project" value="UniProtKB-SubCell"/>
</dbReference>
<dbReference type="InterPro" id="IPR003781">
    <property type="entry name" value="CoA-bd"/>
</dbReference>
<dbReference type="HAMAP" id="MF_01131">
    <property type="entry name" value="Rex"/>
    <property type="match status" value="1"/>
</dbReference>
<keyword evidence="1 7" id="KW-0963">Cytoplasm</keyword>
<dbReference type="InterPro" id="IPR036390">
    <property type="entry name" value="WH_DNA-bd_sf"/>
</dbReference>
<keyword evidence="10" id="KW-1185">Reference proteome</keyword>
<feature type="DNA-binding region" description="H-T-H motif" evidence="7">
    <location>
        <begin position="15"/>
        <end position="54"/>
    </location>
</feature>
<protein>
    <recommendedName>
        <fullName evidence="7">Redox-sensing transcriptional repressor Rex</fullName>
    </recommendedName>
</protein>
<evidence type="ECO:0000256" key="4">
    <source>
        <dbReference type="ARBA" id="ARBA00023027"/>
    </source>
</evidence>
<dbReference type="NCBIfam" id="NF003993">
    <property type="entry name" value="PRK05472.2-2"/>
    <property type="match status" value="1"/>
</dbReference>
<dbReference type="Pfam" id="PF02629">
    <property type="entry name" value="CoA_binding"/>
    <property type="match status" value="1"/>
</dbReference>
<keyword evidence="4 7" id="KW-0520">NAD</keyword>
<dbReference type="SUPFAM" id="SSF46785">
    <property type="entry name" value="Winged helix' DNA-binding domain"/>
    <property type="match status" value="1"/>
</dbReference>
<dbReference type="InterPro" id="IPR009718">
    <property type="entry name" value="Rex_DNA-bd_C_dom"/>
</dbReference>
<comment type="subunit">
    <text evidence="7">Homodimer.</text>
</comment>
<dbReference type="AlphaFoldDB" id="A0A0G2Z5U1"/>
<keyword evidence="2 7" id="KW-0678">Repressor</keyword>
<keyword evidence="3 7" id="KW-0805">Transcription regulation</keyword>
<evidence type="ECO:0000313" key="10">
    <source>
        <dbReference type="Proteomes" id="UP000035159"/>
    </source>
</evidence>
<dbReference type="GO" id="GO:0045892">
    <property type="term" value="P:negative regulation of DNA-templated transcription"/>
    <property type="evidence" value="ECO:0007669"/>
    <property type="project" value="InterPro"/>
</dbReference>
<dbReference type="STRING" id="1330330.IX53_03035"/>
<dbReference type="Gene3D" id="1.10.10.10">
    <property type="entry name" value="Winged helix-like DNA-binding domain superfamily/Winged helix DNA-binding domain"/>
    <property type="match status" value="1"/>
</dbReference>
<keyword evidence="5 7" id="KW-0238">DNA-binding</keyword>
<dbReference type="InterPro" id="IPR058236">
    <property type="entry name" value="Rex_actinobacterial-type"/>
</dbReference>
<dbReference type="SUPFAM" id="SSF51735">
    <property type="entry name" value="NAD(P)-binding Rossmann-fold domains"/>
    <property type="match status" value="1"/>
</dbReference>
<name>A0A0G2Z5U1_9BACT</name>
<dbReference type="Gene3D" id="3.40.50.720">
    <property type="entry name" value="NAD(P)-binding Rossmann-like Domain"/>
    <property type="match status" value="1"/>
</dbReference>
<comment type="similarity">
    <text evidence="7">Belongs to the transcriptional regulatory Rex family.</text>
</comment>
<dbReference type="GO" id="GO:0051775">
    <property type="term" value="P:response to redox state"/>
    <property type="evidence" value="ECO:0007669"/>
    <property type="project" value="InterPro"/>
</dbReference>
<dbReference type="InterPro" id="IPR022876">
    <property type="entry name" value="Tscrpt_rep_Rex"/>
</dbReference>
<evidence type="ECO:0000256" key="1">
    <source>
        <dbReference type="ARBA" id="ARBA00022490"/>
    </source>
</evidence>
<dbReference type="GO" id="GO:0003700">
    <property type="term" value="F:DNA-binding transcription factor activity"/>
    <property type="evidence" value="ECO:0007669"/>
    <property type="project" value="UniProtKB-UniRule"/>
</dbReference>
<dbReference type="EMBL" id="CP011232">
    <property type="protein sequence ID" value="AKI96965.1"/>
    <property type="molecule type" value="Genomic_DNA"/>
</dbReference>
<organism evidence="9 10">
    <name type="scientific">Kosmotoga pacifica</name>
    <dbReference type="NCBI Taxonomy" id="1330330"/>
    <lineage>
        <taxon>Bacteria</taxon>
        <taxon>Thermotogati</taxon>
        <taxon>Thermotogota</taxon>
        <taxon>Thermotogae</taxon>
        <taxon>Kosmotogales</taxon>
        <taxon>Kosmotogaceae</taxon>
        <taxon>Kosmotoga</taxon>
    </lineage>
</organism>
<dbReference type="PATRIC" id="fig|1330330.3.peg.608"/>
<evidence type="ECO:0000259" key="8">
    <source>
        <dbReference type="SMART" id="SM00881"/>
    </source>
</evidence>
<evidence type="ECO:0000256" key="6">
    <source>
        <dbReference type="ARBA" id="ARBA00023163"/>
    </source>
</evidence>